<comment type="caution">
    <text evidence="1">The sequence shown here is derived from an EMBL/GenBank/DDBJ whole genome shotgun (WGS) entry which is preliminary data.</text>
</comment>
<accession>A0A1Q5UAY1</accession>
<sequence>MGDHRSETRIGGGWLPRIGGSPLLPRPTSTILCKPAKPAKPRLLLSIIEAKNTRRILTQRLQGIDEEVDKLRRKMSTKSSYLIKAELCQKIGQKRIEEGQIRIHFAGVFKKWAGEHGHLLYALSKLTENEFNRTYASLKRDANWQIQHALAADNQDGSNCHDRDSGNNFPGTSMTNYGRRAGDYTHNSVCTHDCLCSDDRFVNLLATMEQINEKLDKSLLSYYKADLLKWTDHTTAKSSRAFWKRILKH</sequence>
<organism evidence="1 2">
    <name type="scientific">Penicillium subrubescens</name>
    <dbReference type="NCBI Taxonomy" id="1316194"/>
    <lineage>
        <taxon>Eukaryota</taxon>
        <taxon>Fungi</taxon>
        <taxon>Dikarya</taxon>
        <taxon>Ascomycota</taxon>
        <taxon>Pezizomycotina</taxon>
        <taxon>Eurotiomycetes</taxon>
        <taxon>Eurotiomycetidae</taxon>
        <taxon>Eurotiales</taxon>
        <taxon>Aspergillaceae</taxon>
        <taxon>Penicillium</taxon>
    </lineage>
</organism>
<evidence type="ECO:0000313" key="1">
    <source>
        <dbReference type="EMBL" id="OKP09635.1"/>
    </source>
</evidence>
<name>A0A1Q5UAY1_9EURO</name>
<proteinExistence type="predicted"/>
<dbReference type="AlphaFoldDB" id="A0A1Q5UAY1"/>
<protein>
    <submittedName>
        <fullName evidence="1">Uncharacterized protein</fullName>
    </submittedName>
</protein>
<keyword evidence="2" id="KW-1185">Reference proteome</keyword>
<reference evidence="1 2" key="1">
    <citation type="submission" date="2016-10" db="EMBL/GenBank/DDBJ databases">
        <title>Genome sequence of the ascomycete fungus Penicillium subrubescens.</title>
        <authorList>
            <person name="De Vries R.P."/>
            <person name="Peng M."/>
            <person name="Dilokpimol A."/>
            <person name="Hilden K."/>
            <person name="Makela M.R."/>
            <person name="Grigoriev I."/>
            <person name="Riley R."/>
            <person name="Granchi Z."/>
        </authorList>
    </citation>
    <scope>NUCLEOTIDE SEQUENCE [LARGE SCALE GENOMIC DNA]</scope>
    <source>
        <strain evidence="1 2">CBS 132785</strain>
    </source>
</reference>
<dbReference type="Proteomes" id="UP000186955">
    <property type="component" value="Unassembled WGS sequence"/>
</dbReference>
<evidence type="ECO:0000313" key="2">
    <source>
        <dbReference type="Proteomes" id="UP000186955"/>
    </source>
</evidence>
<dbReference type="EMBL" id="MNBE01000474">
    <property type="protein sequence ID" value="OKP09635.1"/>
    <property type="molecule type" value="Genomic_DNA"/>
</dbReference>
<gene>
    <name evidence="1" type="ORF">PENSUB_4906</name>
</gene>